<reference evidence="2" key="1">
    <citation type="journal article" date="2019" name="Int. J. Syst. Evol. Microbiol.">
        <title>The Global Catalogue of Microorganisms (GCM) 10K type strain sequencing project: providing services to taxonomists for standard genome sequencing and annotation.</title>
        <authorList>
            <consortium name="The Broad Institute Genomics Platform"/>
            <consortium name="The Broad Institute Genome Sequencing Center for Infectious Disease"/>
            <person name="Wu L."/>
            <person name="Ma J."/>
        </authorList>
    </citation>
    <scope>NUCLEOTIDE SEQUENCE [LARGE SCALE GENOMIC DNA]</scope>
    <source>
        <strain evidence="2">CCUG 53816</strain>
    </source>
</reference>
<dbReference type="Proteomes" id="UP001595783">
    <property type="component" value="Unassembled WGS sequence"/>
</dbReference>
<evidence type="ECO:0000313" key="2">
    <source>
        <dbReference type="Proteomes" id="UP001595783"/>
    </source>
</evidence>
<sequence length="172" mass="19872">MLTILYFLLEPYGQTTFLSTEQAQEILQQEIKLLKPVFPVAFDAKKTGGDRFFKKLDFMDLCKYPIKHDSFSCVAVHGETGWLRKYSIKTHPIKEAYDLFSSKGNLIPMPTTDLYDCGQTKSNQEDGVGVYYIWENPKRFWVIGEGYDSISTTIYSQKGNHIEVIDCSRLDW</sequence>
<gene>
    <name evidence="1" type="ORF">ACFOPX_05600</name>
</gene>
<dbReference type="EMBL" id="JBHRZO010000037">
    <property type="protein sequence ID" value="MFC3847998.1"/>
    <property type="molecule type" value="Genomic_DNA"/>
</dbReference>
<comment type="caution">
    <text evidence="1">The sequence shown here is derived from an EMBL/GenBank/DDBJ whole genome shotgun (WGS) entry which is preliminary data.</text>
</comment>
<proteinExistence type="predicted"/>
<organism evidence="1 2">
    <name type="scientific">Helicobacter baculiformis</name>
    <dbReference type="NCBI Taxonomy" id="427351"/>
    <lineage>
        <taxon>Bacteria</taxon>
        <taxon>Pseudomonadati</taxon>
        <taxon>Campylobacterota</taxon>
        <taxon>Epsilonproteobacteria</taxon>
        <taxon>Campylobacterales</taxon>
        <taxon>Helicobacteraceae</taxon>
        <taxon>Helicobacter</taxon>
    </lineage>
</organism>
<protein>
    <submittedName>
        <fullName evidence="1">Uncharacterized protein</fullName>
    </submittedName>
</protein>
<name>A0ABV7ZHG0_9HELI</name>
<keyword evidence="2" id="KW-1185">Reference proteome</keyword>
<accession>A0ABV7ZHG0</accession>
<evidence type="ECO:0000313" key="1">
    <source>
        <dbReference type="EMBL" id="MFC3847998.1"/>
    </source>
</evidence>
<dbReference type="RefSeq" id="WP_104752821.1">
    <property type="nucleotide sequence ID" value="NZ_FZMF01000049.1"/>
</dbReference>